<dbReference type="PANTHER" id="PTHR42709">
    <property type="entry name" value="ALKALINE PHOSPHATASE LIKE PROTEIN"/>
    <property type="match status" value="1"/>
</dbReference>
<dbReference type="InterPro" id="IPR032816">
    <property type="entry name" value="VTT_dom"/>
</dbReference>
<organism evidence="10 11">
    <name type="scientific">Clostridium cadaveris</name>
    <dbReference type="NCBI Taxonomy" id="1529"/>
    <lineage>
        <taxon>Bacteria</taxon>
        <taxon>Bacillati</taxon>
        <taxon>Bacillota</taxon>
        <taxon>Clostridia</taxon>
        <taxon>Eubacteriales</taxon>
        <taxon>Clostridiaceae</taxon>
        <taxon>Clostridium</taxon>
    </lineage>
</organism>
<dbReference type="EMBL" id="QAMZ01000053">
    <property type="protein sequence ID" value="PWL51948.1"/>
    <property type="molecule type" value="Genomic_DNA"/>
</dbReference>
<comment type="similarity">
    <text evidence="2">Belongs to the DedA family.</text>
</comment>
<accession>A0A1I2JPX2</accession>
<dbReference type="Proteomes" id="UP000182135">
    <property type="component" value="Unassembled WGS sequence"/>
</dbReference>
<evidence type="ECO:0000313" key="9">
    <source>
        <dbReference type="EMBL" id="PWL51948.1"/>
    </source>
</evidence>
<sequence length="169" mass="18680">MDASNLTNYFYQYGSLFVFTIVFLEYLNLPGLPGGIIMPLAGVWAATGNISLISVVILSVIAGILGSWVLYSIGRFGGNFLLEKYLKRFPKHEDYINGKIEFLREKGTIGVFISKLLPVARTLISLPAGLLKMNFLKYSLYSALGILIWNCAFISAGYFFSTTVIQVIG</sequence>
<proteinExistence type="inferred from homology"/>
<dbReference type="OrthoDB" id="9813426at2"/>
<reference evidence="10 11" key="1">
    <citation type="submission" date="2016-10" db="EMBL/GenBank/DDBJ databases">
        <authorList>
            <person name="de Groot N.N."/>
        </authorList>
    </citation>
    <scope>NUCLEOTIDE SEQUENCE [LARGE SCALE GENOMIC DNA]</scope>
    <source>
        <strain evidence="10 11">NLAE-zl-G419</strain>
    </source>
</reference>
<feature type="transmembrane region" description="Helical" evidence="7">
    <location>
        <begin position="49"/>
        <end position="71"/>
    </location>
</feature>
<evidence type="ECO:0000256" key="1">
    <source>
        <dbReference type="ARBA" id="ARBA00004651"/>
    </source>
</evidence>
<dbReference type="Pfam" id="PF09335">
    <property type="entry name" value="VTT_dom"/>
    <property type="match status" value="1"/>
</dbReference>
<evidence type="ECO:0000313" key="10">
    <source>
        <dbReference type="EMBL" id="SFF54741.1"/>
    </source>
</evidence>
<keyword evidence="6 7" id="KW-0472">Membrane</keyword>
<dbReference type="RefSeq" id="WP_027637857.1">
    <property type="nucleotide sequence ID" value="NZ_BAAACD010000024.1"/>
</dbReference>
<evidence type="ECO:0000256" key="2">
    <source>
        <dbReference type="ARBA" id="ARBA00010792"/>
    </source>
</evidence>
<dbReference type="EMBL" id="FOOE01000002">
    <property type="protein sequence ID" value="SFF54741.1"/>
    <property type="molecule type" value="Genomic_DNA"/>
</dbReference>
<dbReference type="GO" id="GO:0005886">
    <property type="term" value="C:plasma membrane"/>
    <property type="evidence" value="ECO:0007669"/>
    <property type="project" value="UniProtKB-SubCell"/>
</dbReference>
<comment type="subcellular location">
    <subcellularLocation>
        <location evidence="1">Cell membrane</location>
        <topology evidence="1">Multi-pass membrane protein</topology>
    </subcellularLocation>
</comment>
<gene>
    <name evidence="9" type="ORF">DBY38_13500</name>
    <name evidence="10" type="ORF">SAMN04487885_102140</name>
</gene>
<evidence type="ECO:0000313" key="12">
    <source>
        <dbReference type="Proteomes" id="UP000246114"/>
    </source>
</evidence>
<dbReference type="PANTHER" id="PTHR42709:SF6">
    <property type="entry name" value="UNDECAPRENYL PHOSPHATE TRANSPORTER A"/>
    <property type="match status" value="1"/>
</dbReference>
<dbReference type="GeneID" id="90544307"/>
<evidence type="ECO:0000256" key="7">
    <source>
        <dbReference type="SAM" id="Phobius"/>
    </source>
</evidence>
<dbReference type="InterPro" id="IPR051311">
    <property type="entry name" value="DedA_domain"/>
</dbReference>
<keyword evidence="4 7" id="KW-0812">Transmembrane</keyword>
<feature type="transmembrane region" description="Helical" evidence="7">
    <location>
        <begin position="9"/>
        <end position="29"/>
    </location>
</feature>
<evidence type="ECO:0000256" key="4">
    <source>
        <dbReference type="ARBA" id="ARBA00022692"/>
    </source>
</evidence>
<keyword evidence="3" id="KW-1003">Cell membrane</keyword>
<dbReference type="eggNOG" id="COG0586">
    <property type="taxonomic scope" value="Bacteria"/>
</dbReference>
<feature type="domain" description="VTT" evidence="8">
    <location>
        <begin position="33"/>
        <end position="158"/>
    </location>
</feature>
<protein>
    <submittedName>
        <fullName evidence="9">DedA family protein</fullName>
    </submittedName>
    <submittedName>
        <fullName evidence="10">Membrane protein DedA, SNARE-associated domain</fullName>
    </submittedName>
</protein>
<keyword evidence="11" id="KW-1185">Reference proteome</keyword>
<evidence type="ECO:0000256" key="6">
    <source>
        <dbReference type="ARBA" id="ARBA00023136"/>
    </source>
</evidence>
<keyword evidence="5 7" id="KW-1133">Transmembrane helix</keyword>
<dbReference type="AlphaFoldDB" id="A0A1I2JPX2"/>
<evidence type="ECO:0000256" key="3">
    <source>
        <dbReference type="ARBA" id="ARBA00022475"/>
    </source>
</evidence>
<evidence type="ECO:0000259" key="8">
    <source>
        <dbReference type="Pfam" id="PF09335"/>
    </source>
</evidence>
<name>A0A1I2JPX2_9CLOT</name>
<reference evidence="9 12" key="2">
    <citation type="submission" date="2018-03" db="EMBL/GenBank/DDBJ databases">
        <title>The uncultured portion of the human microbiome is neutrally assembled.</title>
        <authorList>
            <person name="Jeraldo P."/>
            <person name="Boardman L."/>
            <person name="White B.A."/>
            <person name="Nelson H."/>
            <person name="Goldenfeld N."/>
            <person name="Chia N."/>
        </authorList>
    </citation>
    <scope>NUCLEOTIDE SEQUENCE [LARGE SCALE GENOMIC DNA]</scope>
    <source>
        <strain evidence="9">CIM:MAG 903</strain>
    </source>
</reference>
<dbReference type="Proteomes" id="UP000246114">
    <property type="component" value="Unassembled WGS sequence"/>
</dbReference>
<feature type="transmembrane region" description="Helical" evidence="7">
    <location>
        <begin position="140"/>
        <end position="160"/>
    </location>
</feature>
<evidence type="ECO:0000313" key="11">
    <source>
        <dbReference type="Proteomes" id="UP000182135"/>
    </source>
</evidence>
<dbReference type="STRING" id="1529.SAMN04487885_102140"/>
<evidence type="ECO:0000256" key="5">
    <source>
        <dbReference type="ARBA" id="ARBA00022989"/>
    </source>
</evidence>